<organism evidence="6 7">
    <name type="scientific">Cryptosporangium minutisporangium</name>
    <dbReference type="NCBI Taxonomy" id="113569"/>
    <lineage>
        <taxon>Bacteria</taxon>
        <taxon>Bacillati</taxon>
        <taxon>Actinomycetota</taxon>
        <taxon>Actinomycetes</taxon>
        <taxon>Cryptosporangiales</taxon>
        <taxon>Cryptosporangiaceae</taxon>
        <taxon>Cryptosporangium</taxon>
    </lineage>
</organism>
<dbReference type="Pfam" id="PF00107">
    <property type="entry name" value="ADH_zinc_N"/>
    <property type="match status" value="1"/>
</dbReference>
<dbReference type="InterPro" id="IPR013149">
    <property type="entry name" value="ADH-like_C"/>
</dbReference>
<dbReference type="InterPro" id="IPR036291">
    <property type="entry name" value="NAD(P)-bd_dom_sf"/>
</dbReference>
<feature type="domain" description="Alcohol dehydrogenase-like C-terminal" evidence="4">
    <location>
        <begin position="191"/>
        <end position="307"/>
    </location>
</feature>
<dbReference type="SUPFAM" id="SSF51735">
    <property type="entry name" value="NAD(P)-binding Rossmann-fold domains"/>
    <property type="match status" value="1"/>
</dbReference>
<accession>A0ABP6SYV8</accession>
<dbReference type="Proteomes" id="UP001501676">
    <property type="component" value="Unassembled WGS sequence"/>
</dbReference>
<dbReference type="InterPro" id="IPR011032">
    <property type="entry name" value="GroES-like_sf"/>
</dbReference>
<dbReference type="Gene3D" id="3.40.50.720">
    <property type="entry name" value="NAD(P)-binding Rossmann-like Domain"/>
    <property type="match status" value="1"/>
</dbReference>
<keyword evidence="2" id="KW-0479">Metal-binding</keyword>
<dbReference type="Pfam" id="PF08240">
    <property type="entry name" value="ADH_N"/>
    <property type="match status" value="1"/>
</dbReference>
<protein>
    <submittedName>
        <fullName evidence="6">Alcohol dehydrogenase catalytic domain-containing protein</fullName>
    </submittedName>
</protein>
<keyword evidence="3" id="KW-0862">Zinc</keyword>
<evidence type="ECO:0000256" key="2">
    <source>
        <dbReference type="ARBA" id="ARBA00022723"/>
    </source>
</evidence>
<evidence type="ECO:0000259" key="5">
    <source>
        <dbReference type="Pfam" id="PF08240"/>
    </source>
</evidence>
<comment type="cofactor">
    <cofactor evidence="1">
        <name>Zn(2+)</name>
        <dbReference type="ChEBI" id="CHEBI:29105"/>
    </cofactor>
</comment>
<dbReference type="Gene3D" id="3.90.180.10">
    <property type="entry name" value="Medium-chain alcohol dehydrogenases, catalytic domain"/>
    <property type="match status" value="1"/>
</dbReference>
<evidence type="ECO:0000313" key="7">
    <source>
        <dbReference type="Proteomes" id="UP001501676"/>
    </source>
</evidence>
<dbReference type="InterPro" id="IPR013154">
    <property type="entry name" value="ADH-like_N"/>
</dbReference>
<feature type="domain" description="Alcohol dehydrogenase-like N-terminal" evidence="5">
    <location>
        <begin position="31"/>
        <end position="147"/>
    </location>
</feature>
<keyword evidence="7" id="KW-1185">Reference proteome</keyword>
<evidence type="ECO:0000259" key="4">
    <source>
        <dbReference type="Pfam" id="PF00107"/>
    </source>
</evidence>
<gene>
    <name evidence="6" type="ORF">GCM10020369_33580</name>
</gene>
<dbReference type="PANTHER" id="PTHR42813">
    <property type="entry name" value="ZINC-TYPE ALCOHOL DEHYDROGENASE-LIKE"/>
    <property type="match status" value="1"/>
</dbReference>
<dbReference type="SUPFAM" id="SSF50129">
    <property type="entry name" value="GroES-like"/>
    <property type="match status" value="1"/>
</dbReference>
<proteinExistence type="predicted"/>
<comment type="caution">
    <text evidence="6">The sequence shown here is derived from an EMBL/GenBank/DDBJ whole genome shotgun (WGS) entry which is preliminary data.</text>
</comment>
<dbReference type="PANTHER" id="PTHR42813:SF7">
    <property type="entry name" value="ALCOHOL DEHYDROGENASE (ZN-DEPENDENT)-RELATED"/>
    <property type="match status" value="1"/>
</dbReference>
<evidence type="ECO:0000256" key="1">
    <source>
        <dbReference type="ARBA" id="ARBA00001947"/>
    </source>
</evidence>
<reference evidence="7" key="1">
    <citation type="journal article" date="2019" name="Int. J. Syst. Evol. Microbiol.">
        <title>The Global Catalogue of Microorganisms (GCM) 10K type strain sequencing project: providing services to taxonomists for standard genome sequencing and annotation.</title>
        <authorList>
            <consortium name="The Broad Institute Genomics Platform"/>
            <consortium name="The Broad Institute Genome Sequencing Center for Infectious Disease"/>
            <person name="Wu L."/>
            <person name="Ma J."/>
        </authorList>
    </citation>
    <scope>NUCLEOTIDE SEQUENCE [LARGE SCALE GENOMIC DNA]</scope>
    <source>
        <strain evidence="7">JCM 9458</strain>
    </source>
</reference>
<sequence length="341" mass="35532">MTVGIETQPQLVLTTPGRAEWTEVPVPVLTGPGEALVRPVAVATCDLDTMINAGSYPLPLPYALGHEFVAEVLTVSEGVTVAAPGDLVVVPFQISCGVCRSCRRGRTGDCNAVPPLSAYGLGAMGGDWGGAVSDVVRVPFADAMLVPMPPGVDPAAAASADNLTDAWRTVAPYLSDTEDDRRVLVFGAWSIGLYAVAIARALGAAVTYVDDDPGRLAVAEQLGATAREVAENARLELAPLTVHTTGRPGRLRQAIKATEPGGTLVDTGIFPAEQPMPLMRMYTTGLTFVTGRAQCRRDLPAVLDLIAAGALAPSVVTGHTAGWSDAPAAWAGHTHKLVLRR</sequence>
<evidence type="ECO:0000256" key="3">
    <source>
        <dbReference type="ARBA" id="ARBA00022833"/>
    </source>
</evidence>
<dbReference type="EMBL" id="BAAAYN010000023">
    <property type="protein sequence ID" value="GAA3388228.1"/>
    <property type="molecule type" value="Genomic_DNA"/>
</dbReference>
<evidence type="ECO:0000313" key="6">
    <source>
        <dbReference type="EMBL" id="GAA3388228.1"/>
    </source>
</evidence>
<name>A0ABP6SYV8_9ACTN</name>